<evidence type="ECO:0000256" key="5">
    <source>
        <dbReference type="ARBA" id="ARBA00022825"/>
    </source>
</evidence>
<dbReference type="CDD" id="cd07018">
    <property type="entry name" value="S49_SppA_67K_type"/>
    <property type="match status" value="1"/>
</dbReference>
<dbReference type="SUPFAM" id="SSF52096">
    <property type="entry name" value="ClpP/crotonase"/>
    <property type="match status" value="2"/>
</dbReference>
<dbReference type="PANTHER" id="PTHR33209:SF1">
    <property type="entry name" value="PEPTIDASE S49 DOMAIN-CONTAINING PROTEIN"/>
    <property type="match status" value="1"/>
</dbReference>
<evidence type="ECO:0000256" key="1">
    <source>
        <dbReference type="ARBA" id="ARBA00004370"/>
    </source>
</evidence>
<dbReference type="GO" id="GO:0008236">
    <property type="term" value="F:serine-type peptidase activity"/>
    <property type="evidence" value="ECO:0007669"/>
    <property type="project" value="UniProtKB-KW"/>
</dbReference>
<keyword evidence="3" id="KW-0645">Protease</keyword>
<feature type="active site" description="Proton donor/acceptor" evidence="7">
    <location>
        <position position="160"/>
    </location>
</feature>
<dbReference type="NCBIfam" id="TIGR00705">
    <property type="entry name" value="SppA_67K"/>
    <property type="match status" value="1"/>
</dbReference>
<dbReference type="Proteomes" id="UP000035444">
    <property type="component" value="Unassembled WGS sequence"/>
</dbReference>
<dbReference type="InterPro" id="IPR029045">
    <property type="entry name" value="ClpP/crotonase-like_dom_sf"/>
</dbReference>
<feature type="domain" description="Peptidase S49" evidence="8">
    <location>
        <begin position="336"/>
        <end position="486"/>
    </location>
</feature>
<dbReference type="Gene3D" id="6.20.330.10">
    <property type="match status" value="1"/>
</dbReference>
<sequence length="564" mass="61221">MGKAVDNQSLPQEMILTIDLSEGLFEGPTKASYFSNSFQPGLPLHDAIDALYRAQDDNRVKGLLIKAGQGPLQLAQAQELRKAIHAFTKTGKWTASFAETYGEAGHGTLHYYLASAAETVWVQPSGDLDISGFSMESPYLRPVLDELGILPQFSQRHEYKGVMNMFTDDHMPAPVKQNTQGVLNSIFDVIEKEISVSREKPGEIGTLMDRSPLSAVEAIDADLIDRVGYWDEITDEALTGDREFIHLADYAMSTTPEVSEGASRIAVIYGIGEIHLGQSQGDAFFGGRTTMGSDTIAQAISDAIDDDSIEAIILRIDSPGGSYVASDVMWREVVRAKEVGKPVIISMGDVAASGGYFVSAPAHKILANPVTITGSIGVAGGKMVLTDLWDKVGIKWDGVKAGENADLYSANKAFTNEGWARLQGSLDRIYEDFTVKVGEGRGKSQQEIHTIAKGQIWSGAQAKDNGLVDQLGGFREAIQVAREAAMINEELDHQLVYFPEPKDPIEELLENAMGGQMILTDPAVVKSLSTLVKITSPVLKTFEQTVQDPRTNVLNSRITPIGQQ</sequence>
<evidence type="ECO:0000256" key="4">
    <source>
        <dbReference type="ARBA" id="ARBA00022801"/>
    </source>
</evidence>
<dbReference type="InterPro" id="IPR047272">
    <property type="entry name" value="S49_SppA_C"/>
</dbReference>
<evidence type="ECO:0000313" key="9">
    <source>
        <dbReference type="EMBL" id="KLN60611.1"/>
    </source>
</evidence>
<keyword evidence="4" id="KW-0378">Hydrolase</keyword>
<keyword evidence="10" id="KW-1185">Reference proteome</keyword>
<dbReference type="CDD" id="cd07023">
    <property type="entry name" value="S49_Sppa_N_C"/>
    <property type="match status" value="1"/>
</dbReference>
<dbReference type="PANTHER" id="PTHR33209">
    <property type="entry name" value="PROTEASE 4"/>
    <property type="match status" value="1"/>
</dbReference>
<protein>
    <recommendedName>
        <fullName evidence="8">Peptidase S49 domain-containing protein</fullName>
    </recommendedName>
</protein>
<keyword evidence="6" id="KW-0472">Membrane</keyword>
<dbReference type="Gene3D" id="3.90.226.10">
    <property type="entry name" value="2-enoyl-CoA Hydratase, Chain A, domain 1"/>
    <property type="match status" value="2"/>
</dbReference>
<evidence type="ECO:0000256" key="2">
    <source>
        <dbReference type="ARBA" id="ARBA00008683"/>
    </source>
</evidence>
<feature type="active site" description="Nucleophile" evidence="7">
    <location>
        <position position="353"/>
    </location>
</feature>
<gene>
    <name evidence="9" type="ORF">WH96_12530</name>
</gene>
<evidence type="ECO:0000256" key="3">
    <source>
        <dbReference type="ARBA" id="ARBA00022670"/>
    </source>
</evidence>
<dbReference type="InterPro" id="IPR004634">
    <property type="entry name" value="Pept_S49_pIV"/>
</dbReference>
<evidence type="ECO:0000256" key="6">
    <source>
        <dbReference type="ARBA" id="ARBA00023136"/>
    </source>
</evidence>
<dbReference type="AlphaFoldDB" id="A0A0H2MEI0"/>
<feature type="domain" description="Peptidase S49" evidence="8">
    <location>
        <begin position="106"/>
        <end position="237"/>
    </location>
</feature>
<evidence type="ECO:0000313" key="10">
    <source>
        <dbReference type="Proteomes" id="UP000035444"/>
    </source>
</evidence>
<dbReference type="Pfam" id="PF01343">
    <property type="entry name" value="Peptidase_S49"/>
    <property type="match status" value="2"/>
</dbReference>
<name>A0A0H2MEI0_9PROT</name>
<comment type="similarity">
    <text evidence="2">Belongs to the peptidase S49 family.</text>
</comment>
<dbReference type="PIRSF" id="PIRSF001217">
    <property type="entry name" value="Protease_4_SppA"/>
    <property type="match status" value="1"/>
</dbReference>
<reference evidence="9 10" key="1">
    <citation type="submission" date="2015-03" db="EMBL/GenBank/DDBJ databases">
        <title>Genome Sequence of Kiloniella spongiae MEBiC09566, isolated from a marine sponge.</title>
        <authorList>
            <person name="Shao Z."/>
            <person name="Wang L."/>
            <person name="Li X."/>
        </authorList>
    </citation>
    <scope>NUCLEOTIDE SEQUENCE [LARGE SCALE GENOMIC DNA]</scope>
    <source>
        <strain evidence="9 10">MEBiC09566</strain>
    </source>
</reference>
<dbReference type="GO" id="GO:0016020">
    <property type="term" value="C:membrane"/>
    <property type="evidence" value="ECO:0007669"/>
    <property type="project" value="UniProtKB-SubCell"/>
</dbReference>
<dbReference type="NCBIfam" id="TIGR00706">
    <property type="entry name" value="SppA_dom"/>
    <property type="match status" value="1"/>
</dbReference>
<evidence type="ECO:0000259" key="8">
    <source>
        <dbReference type="Pfam" id="PF01343"/>
    </source>
</evidence>
<dbReference type="InterPro" id="IPR004635">
    <property type="entry name" value="Pept_S49_SppA"/>
</dbReference>
<dbReference type="GO" id="GO:0006465">
    <property type="term" value="P:signal peptide processing"/>
    <property type="evidence" value="ECO:0007669"/>
    <property type="project" value="InterPro"/>
</dbReference>
<comment type="caution">
    <text evidence="9">The sequence shown here is derived from an EMBL/GenBank/DDBJ whole genome shotgun (WGS) entry which is preliminary data.</text>
</comment>
<accession>A0A0H2MEI0</accession>
<keyword evidence="5" id="KW-0720">Serine protease</keyword>
<dbReference type="InterPro" id="IPR047217">
    <property type="entry name" value="S49_SppA_67K_type_N"/>
</dbReference>
<organism evidence="9 10">
    <name type="scientific">Kiloniella spongiae</name>
    <dbReference type="NCBI Taxonomy" id="1489064"/>
    <lineage>
        <taxon>Bacteria</taxon>
        <taxon>Pseudomonadati</taxon>
        <taxon>Pseudomonadota</taxon>
        <taxon>Alphaproteobacteria</taxon>
        <taxon>Rhodospirillales</taxon>
        <taxon>Kiloniellaceae</taxon>
        <taxon>Kiloniella</taxon>
    </lineage>
</organism>
<evidence type="ECO:0000256" key="7">
    <source>
        <dbReference type="PIRSR" id="PIRSR001217-1"/>
    </source>
</evidence>
<proteinExistence type="inferred from homology"/>
<dbReference type="EMBL" id="LAQL01000007">
    <property type="protein sequence ID" value="KLN60611.1"/>
    <property type="molecule type" value="Genomic_DNA"/>
</dbReference>
<comment type="subcellular location">
    <subcellularLocation>
        <location evidence="1">Membrane</location>
    </subcellularLocation>
</comment>
<dbReference type="InterPro" id="IPR002142">
    <property type="entry name" value="Peptidase_S49"/>
</dbReference>